<evidence type="ECO:0000313" key="5">
    <source>
        <dbReference type="EMBL" id="KHN96672.1"/>
    </source>
</evidence>
<keyword evidence="3 5" id="KW-0808">Transferase</keyword>
<proteinExistence type="predicted"/>
<organism evidence="5 6">
    <name type="scientific">Metarhizium album (strain ARSEF 1941)</name>
    <dbReference type="NCBI Taxonomy" id="1081103"/>
    <lineage>
        <taxon>Eukaryota</taxon>
        <taxon>Fungi</taxon>
        <taxon>Dikarya</taxon>
        <taxon>Ascomycota</taxon>
        <taxon>Pezizomycotina</taxon>
        <taxon>Sordariomycetes</taxon>
        <taxon>Hypocreomycetidae</taxon>
        <taxon>Hypocreales</taxon>
        <taxon>Clavicipitaceae</taxon>
        <taxon>Metarhizium</taxon>
    </lineage>
</organism>
<dbReference type="PANTHER" id="PTHR32183:SF6">
    <property type="entry name" value="CYSTEINE SULFINATE DESULFINASE_CYSTEINE DESULFURASE AND RELATED ENZYMES"/>
    <property type="match status" value="1"/>
</dbReference>
<dbReference type="GO" id="GO:0008757">
    <property type="term" value="F:S-adenosylmethionine-dependent methyltransferase activity"/>
    <property type="evidence" value="ECO:0007669"/>
    <property type="project" value="InterPro"/>
</dbReference>
<dbReference type="InterPro" id="IPR029063">
    <property type="entry name" value="SAM-dependent_MTases_sf"/>
</dbReference>
<dbReference type="Gene3D" id="3.40.50.150">
    <property type="entry name" value="Vaccinia Virus protein VP39"/>
    <property type="match status" value="1"/>
</dbReference>
<evidence type="ECO:0000256" key="2">
    <source>
        <dbReference type="ARBA" id="ARBA00022603"/>
    </source>
</evidence>
<evidence type="ECO:0000256" key="3">
    <source>
        <dbReference type="ARBA" id="ARBA00022679"/>
    </source>
</evidence>
<sequence>MATAAEPPGSLSQSLENLAFAARSYKQGIRPWDQDGPSDALEELLLTRHDLVPPAQTRDLQGNPIRPTALVPGCGRGHDVLLLSKFWYDVVGLDVSPDALRMAEENSREAERTARLQPGRGSETGTIKWLQGDFFSPDVLGGLGAGGSGKFDLIYDYMFLCILPPEARPKWARRMSQLLQPAGHLVCLECPSGKALSEGGPPWGVRPETYEALLGAPGKDISYDADGSPVVATAAKPDANALHRSGLIRPAKTHPAGTNADGTVSDFISVWSR</sequence>
<dbReference type="AlphaFoldDB" id="A0A0B2WT45"/>
<dbReference type="CDD" id="cd02440">
    <property type="entry name" value="AdoMet_MTases"/>
    <property type="match status" value="1"/>
</dbReference>
<dbReference type="OrthoDB" id="276151at2759"/>
<keyword evidence="6" id="KW-1185">Reference proteome</keyword>
<accession>A0A0B2WT45</accession>
<dbReference type="SUPFAM" id="SSF53335">
    <property type="entry name" value="S-adenosyl-L-methionine-dependent methyltransferases"/>
    <property type="match status" value="1"/>
</dbReference>
<dbReference type="RefSeq" id="XP_040677738.1">
    <property type="nucleotide sequence ID" value="XM_040824413.1"/>
</dbReference>
<dbReference type="Proteomes" id="UP000030816">
    <property type="component" value="Unassembled WGS sequence"/>
</dbReference>
<dbReference type="Pfam" id="PF05724">
    <property type="entry name" value="TPMT"/>
    <property type="match status" value="1"/>
</dbReference>
<gene>
    <name evidence="5" type="ORF">MAM_05615</name>
</gene>
<reference evidence="5 6" key="1">
    <citation type="journal article" date="2014" name="Proc. Natl. Acad. Sci. U.S.A.">
        <title>Trajectory and genomic determinants of fungal-pathogen speciation and host adaptation.</title>
        <authorList>
            <person name="Hu X."/>
            <person name="Xiao G."/>
            <person name="Zheng P."/>
            <person name="Shang Y."/>
            <person name="Su Y."/>
            <person name="Zhang X."/>
            <person name="Liu X."/>
            <person name="Zhan S."/>
            <person name="St Leger R.J."/>
            <person name="Wang C."/>
        </authorList>
    </citation>
    <scope>NUCLEOTIDE SEQUENCE [LARGE SCALE GENOMIC DNA]</scope>
    <source>
        <strain evidence="5 6">ARSEF 1941</strain>
    </source>
</reference>
<dbReference type="PANTHER" id="PTHR32183">
    <property type="match status" value="1"/>
</dbReference>
<dbReference type="GeneID" id="63740070"/>
<evidence type="ECO:0000256" key="4">
    <source>
        <dbReference type="ARBA" id="ARBA00022691"/>
    </source>
</evidence>
<dbReference type="HOGENOM" id="CLU_056435_7_0_1"/>
<dbReference type="InterPro" id="IPR008854">
    <property type="entry name" value="TPMT"/>
</dbReference>
<evidence type="ECO:0000313" key="6">
    <source>
        <dbReference type="Proteomes" id="UP000030816"/>
    </source>
</evidence>
<keyword evidence="4" id="KW-0949">S-adenosyl-L-methionine</keyword>
<name>A0A0B2WT45_METAS</name>
<keyword evidence="1" id="KW-0597">Phosphoprotein</keyword>
<protein>
    <submittedName>
        <fullName evidence="5">Thiopurine S-methyltransferase</fullName>
    </submittedName>
</protein>
<keyword evidence="2 5" id="KW-0489">Methyltransferase</keyword>
<dbReference type="EMBL" id="AZHE01000014">
    <property type="protein sequence ID" value="KHN96672.1"/>
    <property type="molecule type" value="Genomic_DNA"/>
</dbReference>
<dbReference type="GO" id="GO:0032259">
    <property type="term" value="P:methylation"/>
    <property type="evidence" value="ECO:0007669"/>
    <property type="project" value="UniProtKB-KW"/>
</dbReference>
<dbReference type="STRING" id="1081103.A0A0B2WT45"/>
<comment type="caution">
    <text evidence="5">The sequence shown here is derived from an EMBL/GenBank/DDBJ whole genome shotgun (WGS) entry which is preliminary data.</text>
</comment>
<evidence type="ECO:0000256" key="1">
    <source>
        <dbReference type="ARBA" id="ARBA00022553"/>
    </source>
</evidence>
<dbReference type="PROSITE" id="PS51585">
    <property type="entry name" value="SAM_MT_TPMT"/>
    <property type="match status" value="1"/>
</dbReference>